<evidence type="ECO:0000313" key="5">
    <source>
        <dbReference type="Proteomes" id="UP000269665"/>
    </source>
</evidence>
<dbReference type="HOGENOM" id="CLU_052040_1_0_6"/>
<reference evidence="3 5" key="3">
    <citation type="journal article" date="2018" name="BMC Genomics">
        <title>High genomic variability in the plant pathogenic bacterium Pectobacterium parmentieri deciphered from de novo assembled complete genomes.</title>
        <authorList>
            <person name="Zoledowska S."/>
            <person name="Motyka-Pomagruk A."/>
            <person name="Sledz W."/>
            <person name="Mengoni A."/>
            <person name="Lojkowska E."/>
        </authorList>
    </citation>
    <scope>NUCLEOTIDE SEQUENCE [LARGE SCALE GENOMIC DNA]</scope>
    <source>
        <strain evidence="3 5">IFB5626</strain>
    </source>
</reference>
<name>A0A0H3HZ92_PECPM</name>
<sequence>MRTKLIIAAGMIIPHPSWADLMPKSHIGVAGIDFQSQVGLDYGHENNVTYQADDQDAVSSNFQSIRPMIKAIGARYQDQYLLMYSGDYRRYYSDPADNYTDHFFRFNGAWRYGLRHGLTLSLEETLGHEVRGRGITEGFRPQQFSDFGIHSPLSTALFNSELRYSYGALKGRGKADVALLFRKLRLGHSEDIKNTNIDFYNYVLGQEWHENALIAELSDQYTSATRFRYRFIGNQRRYEIAPQKDNDEYSLEYGIKSQLTGKTGIDANVSWLYKTFDNNPNARNFSGVNWDIQTEWKPRKQSVFTVHTSQHIKDPSEIGGYILASQYGISYQHFWLVDRFSTTFDYSYLTDVYKNYPRDRKDRNRVFTFAMSYNFRPSINVELKYQLNTLRSNQDSDSFFIGPNGDRQVVRMLGRDNALIMFTAKVQI</sequence>
<dbReference type="EMBL" id="CP003415">
    <property type="protein sequence ID" value="AFI88729.1"/>
    <property type="molecule type" value="Genomic_DNA"/>
</dbReference>
<dbReference type="EMBL" id="WABS01000047">
    <property type="protein sequence ID" value="MBI0556553.1"/>
    <property type="molecule type" value="Genomic_DNA"/>
</dbReference>
<protein>
    <submittedName>
        <fullName evidence="3">Capsular biosynthesis protein</fullName>
    </submittedName>
    <submittedName>
        <fullName evidence="1">Capsular polysaccharide synthesis enzyme CpsB</fullName>
    </submittedName>
    <submittedName>
        <fullName evidence="2">Outer membrane beta-barrel protein</fullName>
    </submittedName>
</protein>
<evidence type="ECO:0000313" key="6">
    <source>
        <dbReference type="Proteomes" id="UP001194579"/>
    </source>
</evidence>
<reference evidence="6" key="4">
    <citation type="submission" date="2023-07" db="EMBL/GenBank/DDBJ databases">
        <title>Identification of Pectobacterium versatile causing blackleg of potato from New York State with a whole genome sequencing approach.</title>
        <authorList>
            <person name="Ma X."/>
            <person name="Swingle B."/>
        </authorList>
    </citation>
    <scope>NUCLEOTIDE SEQUENCE [LARGE SCALE GENOMIC DNA]</scope>
    <source>
        <strain evidence="6">NY1588A</strain>
    </source>
</reference>
<proteinExistence type="predicted"/>
<dbReference type="PATRIC" id="fig|1166016.3.peg.604"/>
<organism evidence="1 4">
    <name type="scientific">Pectobacterium parmentieri</name>
    <dbReference type="NCBI Taxonomy" id="1905730"/>
    <lineage>
        <taxon>Bacteria</taxon>
        <taxon>Pseudomonadati</taxon>
        <taxon>Pseudomonadota</taxon>
        <taxon>Gammaproteobacteria</taxon>
        <taxon>Enterobacterales</taxon>
        <taxon>Pectobacteriaceae</taxon>
        <taxon>Pectobacterium</taxon>
    </lineage>
</organism>
<evidence type="ECO:0000313" key="1">
    <source>
        <dbReference type="EMBL" id="AFI88729.1"/>
    </source>
</evidence>
<dbReference type="KEGG" id="pec:W5S_0603"/>
<dbReference type="KEGG" id="ppar:A8F97_15465"/>
<dbReference type="GeneID" id="45850866"/>
<dbReference type="Pfam" id="PF10082">
    <property type="entry name" value="BBP2_2"/>
    <property type="match status" value="1"/>
</dbReference>
<dbReference type="RefSeq" id="WP_012822348.1">
    <property type="nucleotide sequence ID" value="NC_017845.1"/>
</dbReference>
<evidence type="ECO:0000313" key="2">
    <source>
        <dbReference type="EMBL" id="MBI0556553.1"/>
    </source>
</evidence>
<dbReference type="OrthoDB" id="5913083at2"/>
<dbReference type="Proteomes" id="UP001194579">
    <property type="component" value="Unassembled WGS sequence"/>
</dbReference>
<dbReference type="eggNOG" id="COG5338">
    <property type="taxonomic scope" value="Bacteria"/>
</dbReference>
<dbReference type="Proteomes" id="UP000008044">
    <property type="component" value="Chromosome"/>
</dbReference>
<reference evidence="2" key="5">
    <citation type="submission" date="2024-05" db="EMBL/GenBank/DDBJ databases">
        <title>Identification of Pectobacterium versatile causing blackleg of potato from New York State with a whole genome sequencing approach.</title>
        <authorList>
            <person name="Ma X."/>
            <person name="Swingle B."/>
        </authorList>
    </citation>
    <scope>NUCLEOTIDE SEQUENCE</scope>
    <source>
        <strain evidence="2">NY1588A</strain>
    </source>
</reference>
<dbReference type="OMA" id="NIAWLYK"/>
<accession>A0A0H3HZ92</accession>
<evidence type="ECO:0000313" key="3">
    <source>
        <dbReference type="EMBL" id="RKO73763.1"/>
    </source>
</evidence>
<keyword evidence="6" id="KW-1185">Reference proteome</keyword>
<evidence type="ECO:0000313" key="4">
    <source>
        <dbReference type="Proteomes" id="UP000008044"/>
    </source>
</evidence>
<dbReference type="InterPro" id="IPR018759">
    <property type="entry name" value="BBP2_2"/>
</dbReference>
<dbReference type="AlphaFoldDB" id="A0A0H3HZ92"/>
<dbReference type="STRING" id="1905730.W5S_0603"/>
<dbReference type="Proteomes" id="UP000269665">
    <property type="component" value="Unassembled WGS sequence"/>
</dbReference>
<reference evidence="1" key="2">
    <citation type="submission" date="2012-03" db="EMBL/GenBank/DDBJ databases">
        <authorList>
            <person name="Koskinen P."/>
            <person name="Laine P."/>
            <person name="Niemi O."/>
            <person name="Nykyri J."/>
            <person name="Harjunpaa H."/>
            <person name="Auvinen P."/>
            <person name="Paulin L."/>
            <person name="Pirhonen M."/>
            <person name="Palva T."/>
            <person name="Holm L."/>
        </authorList>
    </citation>
    <scope>NUCLEOTIDE SEQUENCE</scope>
    <source>
        <strain evidence="1">SCC3193</strain>
    </source>
</reference>
<reference evidence="1 4" key="1">
    <citation type="journal article" date="2012" name="J. Bacteriol.">
        <title>Genome sequence of Pectobacterium sp. strain SCC3193.</title>
        <authorList>
            <person name="Koskinen J.P."/>
            <person name="Laine P."/>
            <person name="Niemi O."/>
            <person name="Nykyri J."/>
            <person name="Harjunpaa H."/>
            <person name="Auvinen P."/>
            <person name="Paulin L."/>
            <person name="Pirhonen M."/>
            <person name="Palva T."/>
            <person name="Holm L."/>
        </authorList>
    </citation>
    <scope>NUCLEOTIDE SEQUENCE [LARGE SCALE GENOMIC DNA]</scope>
    <source>
        <strain evidence="1 4">SCC3193</strain>
    </source>
</reference>
<gene>
    <name evidence="1" type="ordered locus">W5S_0603</name>
    <name evidence="3" type="ORF">C5E00_21065</name>
    <name evidence="2" type="ORF">F6Q06_18965</name>
</gene>
<dbReference type="EMBL" id="PSZG01000002">
    <property type="protein sequence ID" value="RKO73763.1"/>
    <property type="molecule type" value="Genomic_DNA"/>
</dbReference>